<evidence type="ECO:0000259" key="2">
    <source>
        <dbReference type="PROSITE" id="PS50894"/>
    </source>
</evidence>
<feature type="modified residue" description="Phosphohistidine" evidence="1">
    <location>
        <position position="70"/>
    </location>
</feature>
<dbReference type="PROSITE" id="PS50894">
    <property type="entry name" value="HPT"/>
    <property type="match status" value="1"/>
</dbReference>
<dbReference type="Gene3D" id="1.20.120.160">
    <property type="entry name" value="HPT domain"/>
    <property type="match status" value="1"/>
</dbReference>
<dbReference type="InterPro" id="IPR036641">
    <property type="entry name" value="HPT_dom_sf"/>
</dbReference>
<sequence length="130" mass="13256">MVGMDGDDESRVAAVRARIADLFGDEPTPAEIALIRRLLRSFEDRTAATAGTLIGLLDDGDPGLVRDQAHALKGSAANIGATALAGLCAAVEDEARAGTVADPAATADRVRAEVAGALRAVSVTAAEFEI</sequence>
<protein>
    <submittedName>
        <fullName evidence="3">Hpt domain-containing protein</fullName>
    </submittedName>
</protein>
<reference evidence="3" key="1">
    <citation type="submission" date="2020-11" db="EMBL/GenBank/DDBJ databases">
        <title>Isolation and identification of active actinomycetes.</title>
        <authorList>
            <person name="Sun X."/>
        </authorList>
    </citation>
    <scope>NUCLEOTIDE SEQUENCE</scope>
    <source>
        <strain evidence="3">NEAU-A11</strain>
    </source>
</reference>
<dbReference type="SUPFAM" id="SSF47226">
    <property type="entry name" value="Histidine-containing phosphotransfer domain, HPT domain"/>
    <property type="match status" value="1"/>
</dbReference>
<gene>
    <name evidence="3" type="ORF">I4J89_06195</name>
</gene>
<dbReference type="Proteomes" id="UP000598146">
    <property type="component" value="Unassembled WGS sequence"/>
</dbReference>
<dbReference type="Pfam" id="PF01627">
    <property type="entry name" value="Hpt"/>
    <property type="match status" value="1"/>
</dbReference>
<organism evidence="3 4">
    <name type="scientific">Actinoplanes aureus</name>
    <dbReference type="NCBI Taxonomy" id="2792083"/>
    <lineage>
        <taxon>Bacteria</taxon>
        <taxon>Bacillati</taxon>
        <taxon>Actinomycetota</taxon>
        <taxon>Actinomycetes</taxon>
        <taxon>Micromonosporales</taxon>
        <taxon>Micromonosporaceae</taxon>
        <taxon>Actinoplanes</taxon>
    </lineage>
</organism>
<proteinExistence type="predicted"/>
<keyword evidence="1" id="KW-0597">Phosphoprotein</keyword>
<keyword evidence="4" id="KW-1185">Reference proteome</keyword>
<dbReference type="GO" id="GO:0000160">
    <property type="term" value="P:phosphorelay signal transduction system"/>
    <property type="evidence" value="ECO:0007669"/>
    <property type="project" value="InterPro"/>
</dbReference>
<dbReference type="AlphaFoldDB" id="A0A931C0J5"/>
<evidence type="ECO:0000313" key="3">
    <source>
        <dbReference type="EMBL" id="MBG0561050.1"/>
    </source>
</evidence>
<dbReference type="InterPro" id="IPR008207">
    <property type="entry name" value="Sig_transdc_His_kin_Hpt_dom"/>
</dbReference>
<evidence type="ECO:0000313" key="4">
    <source>
        <dbReference type="Proteomes" id="UP000598146"/>
    </source>
</evidence>
<name>A0A931C0J5_9ACTN</name>
<accession>A0A931C0J5</accession>
<comment type="caution">
    <text evidence="3">The sequence shown here is derived from an EMBL/GenBank/DDBJ whole genome shotgun (WGS) entry which is preliminary data.</text>
</comment>
<feature type="domain" description="HPt" evidence="2">
    <location>
        <begin position="31"/>
        <end position="121"/>
    </location>
</feature>
<dbReference type="EMBL" id="JADQTO010000003">
    <property type="protein sequence ID" value="MBG0561050.1"/>
    <property type="molecule type" value="Genomic_DNA"/>
</dbReference>
<evidence type="ECO:0000256" key="1">
    <source>
        <dbReference type="PROSITE-ProRule" id="PRU00110"/>
    </source>
</evidence>